<evidence type="ECO:0000256" key="2">
    <source>
        <dbReference type="ARBA" id="ARBA00004623"/>
    </source>
</evidence>
<dbReference type="eggNOG" id="KOG2993">
    <property type="taxonomic scope" value="Eukaryota"/>
</dbReference>
<name>D8SCB3_SELML</name>
<dbReference type="PANTHER" id="PTHR13190">
    <property type="entry name" value="AUTOPHAGY-RELATED 2, ISOFORM A"/>
    <property type="match status" value="1"/>
</dbReference>
<evidence type="ECO:0000256" key="4">
    <source>
        <dbReference type="ARBA" id="ARBA00018070"/>
    </source>
</evidence>
<keyword evidence="13" id="KW-1185">Reference proteome</keyword>
<dbReference type="EMBL" id="GL377612">
    <property type="protein sequence ID" value="EFJ17828.1"/>
    <property type="molecule type" value="Genomic_DNA"/>
</dbReference>
<evidence type="ECO:0000256" key="8">
    <source>
        <dbReference type="ARBA" id="ARBA00023055"/>
    </source>
</evidence>
<evidence type="ECO:0000256" key="1">
    <source>
        <dbReference type="ARBA" id="ARBA00004406"/>
    </source>
</evidence>
<dbReference type="Proteomes" id="UP000001514">
    <property type="component" value="Unassembled WGS sequence"/>
</dbReference>
<proteinExistence type="inferred from homology"/>
<dbReference type="Pfam" id="PF13329">
    <property type="entry name" value="ATG2_CAD"/>
    <property type="match status" value="1"/>
</dbReference>
<dbReference type="InParanoid" id="D8SCB3"/>
<dbReference type="HOGENOM" id="CLU_007469_1_0_1"/>
<dbReference type="STRING" id="88036.D8SCB3"/>
<sequence>MDAVRPNPLAPLEEYRFVTILFLPFFLSLNSSFSFFRLSLALLPICLHLDQAHVDFFGKFFQSDTNTDDDSSSLPGANEDAILPFFQVCEMRPLIIRVDYIPRRLDFGALRSGNCFELFNMVSWKVLLFPCKSNVLTMFMQGVELHLKSVHTSGVYGWSSLMGLLLGEWLEDIFPRQVHKLLRAFGPIRPLYAVSSGAAKLIVFPAEQYKKDRRFLRGMRKGAVAFLQSISVEALGLGANLAAGVHHILLHTEMGLGGRIPSDRKDARRKFQPSDTREGFQQAYESLAQGLERTAISLVGNPVKVYQRGGGAGEALANAIKASPAAILAPASATADAVRHAFLGVRNG</sequence>
<evidence type="ECO:0000256" key="9">
    <source>
        <dbReference type="ARBA" id="ARBA00023136"/>
    </source>
</evidence>
<dbReference type="PANTHER" id="PTHR13190:SF1">
    <property type="entry name" value="AUTOPHAGY-RELATED 2, ISOFORM A"/>
    <property type="match status" value="1"/>
</dbReference>
<dbReference type="InterPro" id="IPR026849">
    <property type="entry name" value="ATG2"/>
</dbReference>
<dbReference type="GO" id="GO:0006869">
    <property type="term" value="P:lipid transport"/>
    <property type="evidence" value="ECO:0007669"/>
    <property type="project" value="UniProtKB-KW"/>
</dbReference>
<evidence type="ECO:0000313" key="12">
    <source>
        <dbReference type="EMBL" id="EFJ17828.1"/>
    </source>
</evidence>
<comment type="similarity">
    <text evidence="3">Belongs to the ATG2 family.</text>
</comment>
<comment type="catalytic activity">
    <reaction evidence="11">
        <text>a 1,2-diacyl-sn-glycero-3-phosphoethanolamine(in) = a 1,2-diacyl-sn-glycero-3-phosphoethanolamine(out)</text>
        <dbReference type="Rhea" id="RHEA:38895"/>
        <dbReference type="ChEBI" id="CHEBI:64612"/>
    </reaction>
</comment>
<evidence type="ECO:0000256" key="10">
    <source>
        <dbReference type="ARBA" id="ARBA00024479"/>
    </source>
</evidence>
<accession>D8SCB3</accession>
<evidence type="ECO:0000256" key="3">
    <source>
        <dbReference type="ARBA" id="ARBA00009714"/>
    </source>
</evidence>
<dbReference type="AlphaFoldDB" id="D8SCB3"/>
<organism evidence="13">
    <name type="scientific">Selaginella moellendorffii</name>
    <name type="common">Spikemoss</name>
    <dbReference type="NCBI Taxonomy" id="88036"/>
    <lineage>
        <taxon>Eukaryota</taxon>
        <taxon>Viridiplantae</taxon>
        <taxon>Streptophyta</taxon>
        <taxon>Embryophyta</taxon>
        <taxon>Tracheophyta</taxon>
        <taxon>Lycopodiopsida</taxon>
        <taxon>Selaginellales</taxon>
        <taxon>Selaginellaceae</taxon>
        <taxon>Selaginella</taxon>
    </lineage>
</organism>
<reference evidence="12 13" key="1">
    <citation type="journal article" date="2011" name="Science">
        <title>The Selaginella genome identifies genetic changes associated with the evolution of vascular plants.</title>
        <authorList>
            <person name="Banks J.A."/>
            <person name="Nishiyama T."/>
            <person name="Hasebe M."/>
            <person name="Bowman J.L."/>
            <person name="Gribskov M."/>
            <person name="dePamphilis C."/>
            <person name="Albert V.A."/>
            <person name="Aono N."/>
            <person name="Aoyama T."/>
            <person name="Ambrose B.A."/>
            <person name="Ashton N.W."/>
            <person name="Axtell M.J."/>
            <person name="Barker E."/>
            <person name="Barker M.S."/>
            <person name="Bennetzen J.L."/>
            <person name="Bonawitz N.D."/>
            <person name="Chapple C."/>
            <person name="Cheng C."/>
            <person name="Correa L.G."/>
            <person name="Dacre M."/>
            <person name="DeBarry J."/>
            <person name="Dreyer I."/>
            <person name="Elias M."/>
            <person name="Engstrom E.M."/>
            <person name="Estelle M."/>
            <person name="Feng L."/>
            <person name="Finet C."/>
            <person name="Floyd S.K."/>
            <person name="Frommer W.B."/>
            <person name="Fujita T."/>
            <person name="Gramzow L."/>
            <person name="Gutensohn M."/>
            <person name="Harholt J."/>
            <person name="Hattori M."/>
            <person name="Heyl A."/>
            <person name="Hirai T."/>
            <person name="Hiwatashi Y."/>
            <person name="Ishikawa M."/>
            <person name="Iwata M."/>
            <person name="Karol K.G."/>
            <person name="Koehler B."/>
            <person name="Kolukisaoglu U."/>
            <person name="Kubo M."/>
            <person name="Kurata T."/>
            <person name="Lalonde S."/>
            <person name="Li K."/>
            <person name="Li Y."/>
            <person name="Litt A."/>
            <person name="Lyons E."/>
            <person name="Manning G."/>
            <person name="Maruyama T."/>
            <person name="Michael T.P."/>
            <person name="Mikami K."/>
            <person name="Miyazaki S."/>
            <person name="Morinaga S."/>
            <person name="Murata T."/>
            <person name="Mueller-Roeber B."/>
            <person name="Nelson D.R."/>
            <person name="Obara M."/>
            <person name="Oguri Y."/>
            <person name="Olmstead R.G."/>
            <person name="Onodera N."/>
            <person name="Petersen B.L."/>
            <person name="Pils B."/>
            <person name="Prigge M."/>
            <person name="Rensing S.A."/>
            <person name="Riano-Pachon D.M."/>
            <person name="Roberts A.W."/>
            <person name="Sato Y."/>
            <person name="Scheller H.V."/>
            <person name="Schulz B."/>
            <person name="Schulz C."/>
            <person name="Shakirov E.V."/>
            <person name="Shibagaki N."/>
            <person name="Shinohara N."/>
            <person name="Shippen D.E."/>
            <person name="Soerensen I."/>
            <person name="Sotooka R."/>
            <person name="Sugimoto N."/>
            <person name="Sugita M."/>
            <person name="Sumikawa N."/>
            <person name="Tanurdzic M."/>
            <person name="Theissen G."/>
            <person name="Ulvskov P."/>
            <person name="Wakazuki S."/>
            <person name="Weng J.K."/>
            <person name="Willats W.W."/>
            <person name="Wipf D."/>
            <person name="Wolf P.G."/>
            <person name="Yang L."/>
            <person name="Zimmer A.D."/>
            <person name="Zhu Q."/>
            <person name="Mitros T."/>
            <person name="Hellsten U."/>
            <person name="Loque D."/>
            <person name="Otillar R."/>
            <person name="Salamov A."/>
            <person name="Schmutz J."/>
            <person name="Shapiro H."/>
            <person name="Lindquist E."/>
            <person name="Lucas S."/>
            <person name="Rokhsar D."/>
            <person name="Grigoriev I.V."/>
        </authorList>
    </citation>
    <scope>NUCLEOTIDE SEQUENCE [LARGE SCALE GENOMIC DNA]</scope>
</reference>
<evidence type="ECO:0000256" key="5">
    <source>
        <dbReference type="ARBA" id="ARBA00022448"/>
    </source>
</evidence>
<evidence type="ECO:0000256" key="11">
    <source>
        <dbReference type="ARBA" id="ARBA00024615"/>
    </source>
</evidence>
<evidence type="ECO:0000256" key="6">
    <source>
        <dbReference type="ARBA" id="ARBA00022824"/>
    </source>
</evidence>
<evidence type="ECO:0000313" key="13">
    <source>
        <dbReference type="Proteomes" id="UP000001514"/>
    </source>
</evidence>
<comment type="subcellular location">
    <subcellularLocation>
        <location evidence="1">Endoplasmic reticulum membrane</location>
        <topology evidence="1">Peripheral membrane protein</topology>
    </subcellularLocation>
    <subcellularLocation>
        <location evidence="2">Preautophagosomal structure membrane</location>
        <topology evidence="2">Peripheral membrane protein</topology>
    </subcellularLocation>
</comment>
<keyword evidence="6" id="KW-0256">Endoplasmic reticulum</keyword>
<keyword evidence="5" id="KW-0813">Transport</keyword>
<keyword evidence="8" id="KW-0445">Lipid transport</keyword>
<gene>
    <name evidence="12" type="ORF">SELMODRAFT_113891</name>
</gene>
<dbReference type="GO" id="GO:0034045">
    <property type="term" value="C:phagophore assembly site membrane"/>
    <property type="evidence" value="ECO:0007669"/>
    <property type="project" value="UniProtKB-SubCell"/>
</dbReference>
<evidence type="ECO:0000256" key="7">
    <source>
        <dbReference type="ARBA" id="ARBA00023006"/>
    </source>
</evidence>
<comment type="catalytic activity">
    <reaction evidence="10">
        <text>a 1,2-diacyl-sn-glycero-3-phospho-L-serine(in) = a 1,2-diacyl-sn-glycero-3-phospho-L-serine(out)</text>
        <dbReference type="Rhea" id="RHEA:38663"/>
        <dbReference type="ChEBI" id="CHEBI:57262"/>
    </reaction>
</comment>
<dbReference type="Gramene" id="EFJ17828">
    <property type="protein sequence ID" value="EFJ17828"/>
    <property type="gene ID" value="SELMODRAFT_113891"/>
</dbReference>
<dbReference type="KEGG" id="smo:SELMODRAFT_113891"/>
<dbReference type="GO" id="GO:0005789">
    <property type="term" value="C:endoplasmic reticulum membrane"/>
    <property type="evidence" value="ECO:0007669"/>
    <property type="project" value="UniProtKB-SubCell"/>
</dbReference>
<keyword evidence="9" id="KW-0472">Membrane</keyword>
<dbReference type="GO" id="GO:0006914">
    <property type="term" value="P:autophagy"/>
    <property type="evidence" value="ECO:0007669"/>
    <property type="project" value="UniProtKB-KW"/>
</dbReference>
<protein>
    <recommendedName>
        <fullName evidence="4">Autophagy-related protein 2</fullName>
    </recommendedName>
</protein>
<dbReference type="OMA" id="HANMIRI"/>
<keyword evidence="7" id="KW-0072">Autophagy</keyword>